<reference evidence="2" key="2">
    <citation type="submission" date="2022-06" db="UniProtKB">
        <authorList>
            <consortium name="EnsemblMetazoa"/>
        </authorList>
    </citation>
    <scope>IDENTIFICATION</scope>
    <source>
        <strain evidence="2">PS312</strain>
    </source>
</reference>
<feature type="region of interest" description="Disordered" evidence="1">
    <location>
        <begin position="639"/>
        <end position="876"/>
    </location>
</feature>
<feature type="compositionally biased region" description="Acidic residues" evidence="1">
    <location>
        <begin position="689"/>
        <end position="717"/>
    </location>
</feature>
<feature type="compositionally biased region" description="Basic residues" evidence="1">
    <location>
        <begin position="728"/>
        <end position="742"/>
    </location>
</feature>
<evidence type="ECO:0000256" key="1">
    <source>
        <dbReference type="SAM" id="MobiDB-lite"/>
    </source>
</evidence>
<name>A0A2A6BG58_PRIPA</name>
<gene>
    <name evidence="2" type="primary">WBGene00275460</name>
</gene>
<sequence>MWIKTEDVSQTVLYFDAFKGGGDVNINSTPRGRFLPDDRNMFINGKNSQDDVNNRYDFGSWMAQIVEQIDVLLLLAGHNLFAHFFPFVLFYGSTDVVSARLSTIHLESHQIVMAALQYPIVIADIPLRWDEQAWLPDASPVVEDMAHDNARYIRALELSEVAVRDCNVSVAPPSRMHSLTLFSQSSIPPIESENDQSNDYNSQEFDAGDYSSQETTTDSVDESTSLELPEFLLIESSQLLSLFDRCPSCGLKAIVSRSFTLNGSAVRIAWDCEHCVTPQSWRSQSLLKGRYYHGNVKLVTAAHTTGLPFPRLHDFASVMGLSLPKERTIHDLLIVNKHKKEIGINNVSGRMEKAGVREGLRRIQAMQLRIRSVCTDNDAKLGKMLREDVLFKDIQHLLDFWHLIKSINHDLREIAKKRSCGNIQYWRRKIINHAYFLHFKYAKSRQLGLNYWKAVLPHVTGRHTNLGKIPFLDGIRRCKHKRLQPSTLHQIKRDSDEYQELKAVIMKPTFLAGFLRASPKKNTSPNECFNSIINLYAPKSRACSPRWYSERVKLATLHSNTLAILNLLNLREEKGNCSVNVLGRESNAVKRKMAKADHAWRREIWEAIPAVIEGRLMEQFLKRINAPNDREYMLAMQQEEEENMDEGDEEEGEGEDGGESDVSEELGGGVYGEEVDSDHEPAMNTIELSDAEDEESEEELVEREGEEGSGSDWDEGEAALRALERGGRGRGRGRGRGGRGGRGRGGSVAVSVAAGKSTTVQGEGQPPEEEKGDRREKKERRSKTARKDMEEERESTDSDYDQPPSGDVELAQFVPEDVGRSDGPSVEEEEDNQDASGDGSGTDDDDDDDGGAGPPPGPQRQQSAPHLHGRIQMQEE</sequence>
<proteinExistence type="predicted"/>
<feature type="compositionally biased region" description="Low complexity" evidence="1">
    <location>
        <begin position="211"/>
        <end position="223"/>
    </location>
</feature>
<feature type="compositionally biased region" description="Acidic residues" evidence="1">
    <location>
        <begin position="791"/>
        <end position="800"/>
    </location>
</feature>
<dbReference type="EnsemblMetazoa" id="PPA37091.1">
    <property type="protein sequence ID" value="PPA37091.1"/>
    <property type="gene ID" value="WBGene00275460"/>
</dbReference>
<reference evidence="3" key="1">
    <citation type="journal article" date="2008" name="Nat. Genet.">
        <title>The Pristionchus pacificus genome provides a unique perspective on nematode lifestyle and parasitism.</title>
        <authorList>
            <person name="Dieterich C."/>
            <person name="Clifton S.W."/>
            <person name="Schuster L.N."/>
            <person name="Chinwalla A."/>
            <person name="Delehaunty K."/>
            <person name="Dinkelacker I."/>
            <person name="Fulton L."/>
            <person name="Fulton R."/>
            <person name="Godfrey J."/>
            <person name="Minx P."/>
            <person name="Mitreva M."/>
            <person name="Roeseler W."/>
            <person name="Tian H."/>
            <person name="Witte H."/>
            <person name="Yang S.P."/>
            <person name="Wilson R.K."/>
            <person name="Sommer R.J."/>
        </authorList>
    </citation>
    <scope>NUCLEOTIDE SEQUENCE [LARGE SCALE GENOMIC DNA]</scope>
    <source>
        <strain evidence="3">PS312</strain>
    </source>
</reference>
<protein>
    <submittedName>
        <fullName evidence="2">Uncharacterized protein</fullName>
    </submittedName>
</protein>
<accession>A0A8R1URM6</accession>
<evidence type="ECO:0000313" key="2">
    <source>
        <dbReference type="EnsemblMetazoa" id="PPA37091.1"/>
    </source>
</evidence>
<keyword evidence="3" id="KW-1185">Reference proteome</keyword>
<evidence type="ECO:0000313" key="3">
    <source>
        <dbReference type="Proteomes" id="UP000005239"/>
    </source>
</evidence>
<accession>A0A2A6BG58</accession>
<feature type="region of interest" description="Disordered" evidence="1">
    <location>
        <begin position="191"/>
        <end position="223"/>
    </location>
</feature>
<feature type="compositionally biased region" description="Acidic residues" evidence="1">
    <location>
        <begin position="841"/>
        <end position="850"/>
    </location>
</feature>
<dbReference type="AlphaFoldDB" id="A0A2A6BG58"/>
<feature type="compositionally biased region" description="Acidic residues" evidence="1">
    <location>
        <begin position="639"/>
        <end position="664"/>
    </location>
</feature>
<dbReference type="PANTHER" id="PTHR31751:SF42">
    <property type="entry name" value="PROTEIN CBG10204"/>
    <property type="match status" value="1"/>
</dbReference>
<dbReference type="Proteomes" id="UP000005239">
    <property type="component" value="Unassembled WGS sequence"/>
</dbReference>
<feature type="compositionally biased region" description="Polar residues" evidence="1">
    <location>
        <begin position="195"/>
        <end position="204"/>
    </location>
</feature>
<dbReference type="OrthoDB" id="5860460at2759"/>
<organism evidence="2 3">
    <name type="scientific">Pristionchus pacificus</name>
    <name type="common">Parasitic nematode worm</name>
    <dbReference type="NCBI Taxonomy" id="54126"/>
    <lineage>
        <taxon>Eukaryota</taxon>
        <taxon>Metazoa</taxon>
        <taxon>Ecdysozoa</taxon>
        <taxon>Nematoda</taxon>
        <taxon>Chromadorea</taxon>
        <taxon>Rhabditida</taxon>
        <taxon>Rhabditina</taxon>
        <taxon>Diplogasteromorpha</taxon>
        <taxon>Diplogasteroidea</taxon>
        <taxon>Neodiplogasteridae</taxon>
        <taxon>Pristionchus</taxon>
    </lineage>
</organism>
<dbReference type="PANTHER" id="PTHR31751">
    <property type="entry name" value="SI:CH211-108C17.2-RELATED-RELATED"/>
    <property type="match status" value="1"/>
</dbReference>